<dbReference type="GO" id="GO:0046930">
    <property type="term" value="C:pore complex"/>
    <property type="evidence" value="ECO:0007669"/>
    <property type="project" value="UniProtKB-KW"/>
</dbReference>
<keyword evidence="4" id="KW-1134">Transmembrane beta strand</keyword>
<evidence type="ECO:0000256" key="10">
    <source>
        <dbReference type="ARBA" id="ARBA00023114"/>
    </source>
</evidence>
<evidence type="ECO:0000259" key="16">
    <source>
        <dbReference type="Pfam" id="PF22461"/>
    </source>
</evidence>
<comment type="similarity">
    <text evidence="2">Belongs to the BexD/CtrA/VexA family.</text>
</comment>
<evidence type="ECO:0000256" key="6">
    <source>
        <dbReference type="ARBA" id="ARBA00022692"/>
    </source>
</evidence>
<evidence type="ECO:0000313" key="17">
    <source>
        <dbReference type="EMBL" id="PZW46789.1"/>
    </source>
</evidence>
<accession>A0A2W7KGD6</accession>
<dbReference type="Gene3D" id="3.30.1950.10">
    <property type="entry name" value="wza like domain"/>
    <property type="match status" value="1"/>
</dbReference>
<name>A0A2W7KGD6_9PROT</name>
<dbReference type="GO" id="GO:0015159">
    <property type="term" value="F:polysaccharide transmembrane transporter activity"/>
    <property type="evidence" value="ECO:0007669"/>
    <property type="project" value="InterPro"/>
</dbReference>
<dbReference type="GO" id="GO:0006811">
    <property type="term" value="P:monoatomic ion transport"/>
    <property type="evidence" value="ECO:0007669"/>
    <property type="project" value="UniProtKB-KW"/>
</dbReference>
<evidence type="ECO:0000256" key="9">
    <source>
        <dbReference type="ARBA" id="ARBA00023065"/>
    </source>
</evidence>
<dbReference type="Pfam" id="PF02563">
    <property type="entry name" value="Poly_export"/>
    <property type="match status" value="1"/>
</dbReference>
<dbReference type="GO" id="GO:0009279">
    <property type="term" value="C:cell outer membrane"/>
    <property type="evidence" value="ECO:0007669"/>
    <property type="project" value="UniProtKB-SubCell"/>
</dbReference>
<dbReference type="InterPro" id="IPR054765">
    <property type="entry name" value="SLBB_dom"/>
</dbReference>
<keyword evidence="18" id="KW-1185">Reference proteome</keyword>
<comment type="caution">
    <text evidence="17">The sequence shown here is derived from an EMBL/GenBank/DDBJ whole genome shotgun (WGS) entry which is preliminary data.</text>
</comment>
<keyword evidence="3" id="KW-0813">Transport</keyword>
<dbReference type="InterPro" id="IPR049712">
    <property type="entry name" value="Poly_export"/>
</dbReference>
<evidence type="ECO:0000259" key="15">
    <source>
        <dbReference type="Pfam" id="PF02563"/>
    </source>
</evidence>
<keyword evidence="14" id="KW-0449">Lipoprotein</keyword>
<protein>
    <submittedName>
        <fullName evidence="17">Polysaccharide export outer membrane protein</fullName>
    </submittedName>
</protein>
<keyword evidence="12" id="KW-0564">Palmitate</keyword>
<dbReference type="EMBL" id="QKYU01000008">
    <property type="protein sequence ID" value="PZW46789.1"/>
    <property type="molecule type" value="Genomic_DNA"/>
</dbReference>
<dbReference type="Pfam" id="PF22461">
    <property type="entry name" value="SLBB_2"/>
    <property type="match status" value="1"/>
</dbReference>
<evidence type="ECO:0000256" key="3">
    <source>
        <dbReference type="ARBA" id="ARBA00022448"/>
    </source>
</evidence>
<dbReference type="PANTHER" id="PTHR33619">
    <property type="entry name" value="POLYSACCHARIDE EXPORT PROTEIN GFCE-RELATED"/>
    <property type="match status" value="1"/>
</dbReference>
<keyword evidence="11" id="KW-0472">Membrane</keyword>
<feature type="domain" description="Polysaccharide export protein N-terminal" evidence="15">
    <location>
        <begin position="5"/>
        <end position="79"/>
    </location>
</feature>
<keyword evidence="6" id="KW-0812">Transmembrane</keyword>
<keyword evidence="7" id="KW-0732">Signal</keyword>
<evidence type="ECO:0000256" key="7">
    <source>
        <dbReference type="ARBA" id="ARBA00022729"/>
    </source>
</evidence>
<feature type="domain" description="SLBB" evidence="16">
    <location>
        <begin position="89"/>
        <end position="171"/>
    </location>
</feature>
<dbReference type="InterPro" id="IPR003715">
    <property type="entry name" value="Poly_export_N"/>
</dbReference>
<evidence type="ECO:0000256" key="11">
    <source>
        <dbReference type="ARBA" id="ARBA00023136"/>
    </source>
</evidence>
<dbReference type="GO" id="GO:0015288">
    <property type="term" value="F:porin activity"/>
    <property type="evidence" value="ECO:0007669"/>
    <property type="project" value="UniProtKB-KW"/>
</dbReference>
<keyword evidence="8" id="KW-0625">Polysaccharide transport</keyword>
<dbReference type="InterPro" id="IPR017477">
    <property type="entry name" value="PEP-CTERM_polysacc_export"/>
</dbReference>
<evidence type="ECO:0000256" key="13">
    <source>
        <dbReference type="ARBA" id="ARBA00023237"/>
    </source>
</evidence>
<dbReference type="PANTHER" id="PTHR33619:SF3">
    <property type="entry name" value="POLYSACCHARIDE EXPORT PROTEIN GFCE-RELATED"/>
    <property type="match status" value="1"/>
</dbReference>
<organism evidence="17 18">
    <name type="scientific">Humitalea rosea</name>
    <dbReference type="NCBI Taxonomy" id="990373"/>
    <lineage>
        <taxon>Bacteria</taxon>
        <taxon>Pseudomonadati</taxon>
        <taxon>Pseudomonadota</taxon>
        <taxon>Alphaproteobacteria</taxon>
        <taxon>Acetobacterales</taxon>
        <taxon>Roseomonadaceae</taxon>
        <taxon>Humitalea</taxon>
    </lineage>
</organism>
<dbReference type="Gene3D" id="3.10.560.10">
    <property type="entry name" value="Outer membrane lipoprotein wza domain like"/>
    <property type="match status" value="1"/>
</dbReference>
<comment type="subcellular location">
    <subcellularLocation>
        <location evidence="1">Cell outer membrane</location>
        <topology evidence="1">Multi-pass membrane protein</topology>
    </subcellularLocation>
</comment>
<evidence type="ECO:0000256" key="2">
    <source>
        <dbReference type="ARBA" id="ARBA00009450"/>
    </source>
</evidence>
<dbReference type="Proteomes" id="UP000249688">
    <property type="component" value="Unassembled WGS sequence"/>
</dbReference>
<keyword evidence="9" id="KW-0406">Ion transport</keyword>
<evidence type="ECO:0000256" key="12">
    <source>
        <dbReference type="ARBA" id="ARBA00023139"/>
    </source>
</evidence>
<gene>
    <name evidence="17" type="ORF">C8P66_10868</name>
</gene>
<evidence type="ECO:0000256" key="1">
    <source>
        <dbReference type="ARBA" id="ARBA00004571"/>
    </source>
</evidence>
<sequence length="176" mass="19176">MASLASSEYVLGPGDTLTVFVYRQPELSASELPIRPDGRLSLPLIADIEAAGRTPSQLGKALEERLRTYVRDPNVTVMVRSFQGPPSRQIRVIGEAAQPMAMPYREGMTVLDVMIGARGLTRYAAGNRAEIIRRGAAASDQRAIPVRLSDLLRDGDISQDVAMQPGDTLIIPQGWF</sequence>
<reference evidence="17 18" key="1">
    <citation type="submission" date="2018-06" db="EMBL/GenBank/DDBJ databases">
        <title>Genomic Encyclopedia of Archaeal and Bacterial Type Strains, Phase II (KMG-II): from individual species to whole genera.</title>
        <authorList>
            <person name="Goeker M."/>
        </authorList>
    </citation>
    <scope>NUCLEOTIDE SEQUENCE [LARGE SCALE GENOMIC DNA]</scope>
    <source>
        <strain evidence="17 18">DSM 24525</strain>
    </source>
</reference>
<keyword evidence="13" id="KW-0998">Cell outer membrane</keyword>
<proteinExistence type="inferred from homology"/>
<dbReference type="AlphaFoldDB" id="A0A2W7KGD6"/>
<evidence type="ECO:0000256" key="4">
    <source>
        <dbReference type="ARBA" id="ARBA00022452"/>
    </source>
</evidence>
<keyword evidence="10" id="KW-0626">Porin</keyword>
<dbReference type="NCBIfam" id="TIGR03027">
    <property type="entry name" value="pepcterm_export"/>
    <property type="match status" value="1"/>
</dbReference>
<keyword evidence="5" id="KW-0762">Sugar transport</keyword>
<evidence type="ECO:0000313" key="18">
    <source>
        <dbReference type="Proteomes" id="UP000249688"/>
    </source>
</evidence>
<evidence type="ECO:0000256" key="8">
    <source>
        <dbReference type="ARBA" id="ARBA00023047"/>
    </source>
</evidence>
<evidence type="ECO:0000256" key="5">
    <source>
        <dbReference type="ARBA" id="ARBA00022597"/>
    </source>
</evidence>
<evidence type="ECO:0000256" key="14">
    <source>
        <dbReference type="ARBA" id="ARBA00023288"/>
    </source>
</evidence>